<keyword evidence="3" id="KW-1185">Reference proteome</keyword>
<gene>
    <name evidence="2" type="ORF">LIER_01583</name>
</gene>
<dbReference type="Proteomes" id="UP001454036">
    <property type="component" value="Unassembled WGS sequence"/>
</dbReference>
<accession>A0AAV3NLJ0</accession>
<dbReference type="EMBL" id="BAABME010000154">
    <property type="protein sequence ID" value="GAA0140185.1"/>
    <property type="molecule type" value="Genomic_DNA"/>
</dbReference>
<evidence type="ECO:0000313" key="2">
    <source>
        <dbReference type="EMBL" id="GAA0140185.1"/>
    </source>
</evidence>
<name>A0AAV3NLJ0_LITER</name>
<dbReference type="AlphaFoldDB" id="A0AAV3NLJ0"/>
<evidence type="ECO:0008006" key="4">
    <source>
        <dbReference type="Google" id="ProtNLM"/>
    </source>
</evidence>
<reference evidence="2 3" key="1">
    <citation type="submission" date="2024-01" db="EMBL/GenBank/DDBJ databases">
        <title>The complete chloroplast genome sequence of Lithospermum erythrorhizon: insights into the phylogenetic relationship among Boraginaceae species and the maternal lineages of purple gromwells.</title>
        <authorList>
            <person name="Okada T."/>
            <person name="Watanabe K."/>
        </authorList>
    </citation>
    <scope>NUCLEOTIDE SEQUENCE [LARGE SCALE GENOMIC DNA]</scope>
</reference>
<evidence type="ECO:0000313" key="3">
    <source>
        <dbReference type="Proteomes" id="UP001454036"/>
    </source>
</evidence>
<evidence type="ECO:0000256" key="1">
    <source>
        <dbReference type="SAM" id="Coils"/>
    </source>
</evidence>
<feature type="coiled-coil region" evidence="1">
    <location>
        <begin position="30"/>
        <end position="57"/>
    </location>
</feature>
<keyword evidence="1" id="KW-0175">Coiled coil</keyword>
<protein>
    <recommendedName>
        <fullName evidence="4">Transposase</fullName>
    </recommendedName>
</protein>
<proteinExistence type="predicted"/>
<organism evidence="2 3">
    <name type="scientific">Lithospermum erythrorhizon</name>
    <name type="common">Purple gromwell</name>
    <name type="synonym">Lithospermum officinale var. erythrorhizon</name>
    <dbReference type="NCBI Taxonomy" id="34254"/>
    <lineage>
        <taxon>Eukaryota</taxon>
        <taxon>Viridiplantae</taxon>
        <taxon>Streptophyta</taxon>
        <taxon>Embryophyta</taxon>
        <taxon>Tracheophyta</taxon>
        <taxon>Spermatophyta</taxon>
        <taxon>Magnoliopsida</taxon>
        <taxon>eudicotyledons</taxon>
        <taxon>Gunneridae</taxon>
        <taxon>Pentapetalae</taxon>
        <taxon>asterids</taxon>
        <taxon>lamiids</taxon>
        <taxon>Boraginales</taxon>
        <taxon>Boraginaceae</taxon>
        <taxon>Boraginoideae</taxon>
        <taxon>Lithospermeae</taxon>
        <taxon>Lithospermum</taxon>
    </lineage>
</organism>
<sequence>MTGKHVVDVHIKGAGQSEVVPEGEATALLIKAYEKEQQRLEAEIQLKKSRVAELQAKFQALKTIVQLAVNNPVTTDVPDHIQSL</sequence>
<comment type="caution">
    <text evidence="2">The sequence shown here is derived from an EMBL/GenBank/DDBJ whole genome shotgun (WGS) entry which is preliminary data.</text>
</comment>